<feature type="chain" id="PRO_5026826967" evidence="1">
    <location>
        <begin position="18"/>
        <end position="110"/>
    </location>
</feature>
<accession>A0A6J1X6A8</accession>
<dbReference type="OrthoDB" id="6340809at2759"/>
<name>A0A6J1X6A8_GALME</name>
<dbReference type="InParanoid" id="A0A6J1X6A8"/>
<organism evidence="2 3">
    <name type="scientific">Galleria mellonella</name>
    <name type="common">Greater wax moth</name>
    <dbReference type="NCBI Taxonomy" id="7137"/>
    <lineage>
        <taxon>Eukaryota</taxon>
        <taxon>Metazoa</taxon>
        <taxon>Ecdysozoa</taxon>
        <taxon>Arthropoda</taxon>
        <taxon>Hexapoda</taxon>
        <taxon>Insecta</taxon>
        <taxon>Pterygota</taxon>
        <taxon>Neoptera</taxon>
        <taxon>Endopterygota</taxon>
        <taxon>Lepidoptera</taxon>
        <taxon>Glossata</taxon>
        <taxon>Ditrysia</taxon>
        <taxon>Pyraloidea</taxon>
        <taxon>Pyralidae</taxon>
        <taxon>Galleriinae</taxon>
        <taxon>Galleria</taxon>
    </lineage>
</organism>
<evidence type="ECO:0000256" key="1">
    <source>
        <dbReference type="SAM" id="SignalP"/>
    </source>
</evidence>
<dbReference type="RefSeq" id="XP_026761765.1">
    <property type="nucleotide sequence ID" value="XM_026905964.3"/>
</dbReference>
<dbReference type="AlphaFoldDB" id="A0A6J1X6A8"/>
<evidence type="ECO:0000313" key="2">
    <source>
        <dbReference type="Proteomes" id="UP001652740"/>
    </source>
</evidence>
<gene>
    <name evidence="3" type="primary">LOC113520587</name>
</gene>
<keyword evidence="1" id="KW-0732">Signal</keyword>
<proteinExistence type="predicted"/>
<dbReference type="KEGG" id="gmw:113520587"/>
<evidence type="ECO:0000313" key="3">
    <source>
        <dbReference type="RefSeq" id="XP_026761765.1"/>
    </source>
</evidence>
<sequence length="110" mass="12398">MARGTLFLLAFCALAAAAMVSRERRAVNTEDQQEPISTTTQRLICEPQTPCAWSIYKPGLKYLTQNLTNSYCVCSADTVCQVNEDDTSVNAYIHRCRPPPTEEEEYESDR</sequence>
<dbReference type="Proteomes" id="UP001652740">
    <property type="component" value="Unplaced"/>
</dbReference>
<protein>
    <submittedName>
        <fullName evidence="3">Uncharacterized protein LOC113520587</fullName>
    </submittedName>
</protein>
<feature type="signal peptide" evidence="1">
    <location>
        <begin position="1"/>
        <end position="17"/>
    </location>
</feature>
<reference evidence="3" key="1">
    <citation type="submission" date="2025-08" db="UniProtKB">
        <authorList>
            <consortium name="RefSeq"/>
        </authorList>
    </citation>
    <scope>IDENTIFICATION</scope>
    <source>
        <tissue evidence="3">Whole larvae</tissue>
    </source>
</reference>
<dbReference type="GeneID" id="113520587"/>
<keyword evidence="2" id="KW-1185">Reference proteome</keyword>